<comment type="caution">
    <text evidence="3">The sequence shown here is derived from an EMBL/GenBank/DDBJ whole genome shotgun (WGS) entry which is preliminary data.</text>
</comment>
<dbReference type="RefSeq" id="WP_306827387.1">
    <property type="nucleotide sequence ID" value="NZ_JAUSRA010000001.1"/>
</dbReference>
<dbReference type="InterPro" id="IPR020084">
    <property type="entry name" value="NUDIX_hydrolase_CS"/>
</dbReference>
<dbReference type="Proteomes" id="UP001240984">
    <property type="component" value="Unassembled WGS sequence"/>
</dbReference>
<name>A0ABT9MM74_9ACTN</name>
<organism evidence="3 4">
    <name type="scientific">Catenuloplanes nepalensis</name>
    <dbReference type="NCBI Taxonomy" id="587533"/>
    <lineage>
        <taxon>Bacteria</taxon>
        <taxon>Bacillati</taxon>
        <taxon>Actinomycetota</taxon>
        <taxon>Actinomycetes</taxon>
        <taxon>Micromonosporales</taxon>
        <taxon>Micromonosporaceae</taxon>
        <taxon>Catenuloplanes</taxon>
    </lineage>
</organism>
<dbReference type="Pfam" id="PF00293">
    <property type="entry name" value="NUDIX"/>
    <property type="match status" value="1"/>
</dbReference>
<dbReference type="InterPro" id="IPR015797">
    <property type="entry name" value="NUDIX_hydrolase-like_dom_sf"/>
</dbReference>
<dbReference type="EMBL" id="JAUSRA010000001">
    <property type="protein sequence ID" value="MDP9792512.1"/>
    <property type="molecule type" value="Genomic_DNA"/>
</dbReference>
<dbReference type="PROSITE" id="PS51462">
    <property type="entry name" value="NUDIX"/>
    <property type="match status" value="1"/>
</dbReference>
<keyword evidence="1" id="KW-0378">Hydrolase</keyword>
<proteinExistence type="predicted"/>
<feature type="domain" description="Nudix hydrolase" evidence="2">
    <location>
        <begin position="51"/>
        <end position="189"/>
    </location>
</feature>
<keyword evidence="4" id="KW-1185">Reference proteome</keyword>
<reference evidence="3 4" key="1">
    <citation type="submission" date="2023-07" db="EMBL/GenBank/DDBJ databases">
        <title>Sequencing the genomes of 1000 actinobacteria strains.</title>
        <authorList>
            <person name="Klenk H.-P."/>
        </authorList>
    </citation>
    <scope>NUCLEOTIDE SEQUENCE [LARGE SCALE GENOMIC DNA]</scope>
    <source>
        <strain evidence="3 4">DSM 44710</strain>
    </source>
</reference>
<evidence type="ECO:0000313" key="4">
    <source>
        <dbReference type="Proteomes" id="UP001240984"/>
    </source>
</evidence>
<accession>A0ABT9MM74</accession>
<evidence type="ECO:0000259" key="2">
    <source>
        <dbReference type="PROSITE" id="PS51462"/>
    </source>
</evidence>
<sequence length="200" mass="21823">MVVDEALRDAIRDLVAGIRPLDAIETSTQASVLEWIDSGEPLFREHGAVPPRHLAVFFALLDDAGGTVMQVDHVKAGRWVFAGGHNDGELPDVTVVREASEELGVAAEFHPAIGPLPLFVTESRVGADGDPMAHTDVTLWYVIRGQEGMPIQPDLREFSGTRWVRLVDVDRWVGDCFAPDQVSRFVTKLSGALESARVTV</sequence>
<evidence type="ECO:0000313" key="3">
    <source>
        <dbReference type="EMBL" id="MDP9792512.1"/>
    </source>
</evidence>
<evidence type="ECO:0000256" key="1">
    <source>
        <dbReference type="ARBA" id="ARBA00022801"/>
    </source>
</evidence>
<dbReference type="InterPro" id="IPR000086">
    <property type="entry name" value="NUDIX_hydrolase_dom"/>
</dbReference>
<protein>
    <submittedName>
        <fullName evidence="3">8-oxo-dGTP pyrophosphatase MutT (NUDIX family)</fullName>
    </submittedName>
</protein>
<dbReference type="Gene3D" id="3.90.79.10">
    <property type="entry name" value="Nucleoside Triphosphate Pyrophosphohydrolase"/>
    <property type="match status" value="1"/>
</dbReference>
<dbReference type="PROSITE" id="PS00893">
    <property type="entry name" value="NUDIX_BOX"/>
    <property type="match status" value="1"/>
</dbReference>
<dbReference type="SUPFAM" id="SSF55811">
    <property type="entry name" value="Nudix"/>
    <property type="match status" value="1"/>
</dbReference>
<gene>
    <name evidence="3" type="ORF">J2S43_001024</name>
</gene>